<dbReference type="Pfam" id="PF00528">
    <property type="entry name" value="BPD_transp_1"/>
    <property type="match status" value="1"/>
</dbReference>
<reference evidence="9" key="1">
    <citation type="submission" date="2020-09" db="EMBL/GenBank/DDBJ databases">
        <title>A novel bacterium of genus Paenibacillus, isolated from South China Sea.</title>
        <authorList>
            <person name="Huang H."/>
            <person name="Mo K."/>
            <person name="Hu Y."/>
        </authorList>
    </citation>
    <scope>NUCLEOTIDE SEQUENCE</scope>
    <source>
        <strain evidence="9">IB182493</strain>
    </source>
</reference>
<feature type="transmembrane region" description="Helical" evidence="7">
    <location>
        <begin position="257"/>
        <end position="276"/>
    </location>
</feature>
<evidence type="ECO:0000256" key="3">
    <source>
        <dbReference type="ARBA" id="ARBA00022475"/>
    </source>
</evidence>
<dbReference type="PROSITE" id="PS50928">
    <property type="entry name" value="ABC_TM1"/>
    <property type="match status" value="1"/>
</dbReference>
<evidence type="ECO:0000256" key="7">
    <source>
        <dbReference type="RuleBase" id="RU363032"/>
    </source>
</evidence>
<dbReference type="PANTHER" id="PTHR43744:SF9">
    <property type="entry name" value="POLYGALACTURONAN_RHAMNOGALACTURONAN TRANSPORT SYSTEM PERMEASE PROTEIN YTCP"/>
    <property type="match status" value="1"/>
</dbReference>
<evidence type="ECO:0000313" key="9">
    <source>
        <dbReference type="EMBL" id="MBD2868967.1"/>
    </source>
</evidence>
<accession>A0A927H5Z9</accession>
<dbReference type="InterPro" id="IPR000515">
    <property type="entry name" value="MetI-like"/>
</dbReference>
<comment type="similarity">
    <text evidence="7">Belongs to the binding-protein-dependent transport system permease family.</text>
</comment>
<name>A0A927H5Z9_9BACL</name>
<gene>
    <name evidence="9" type="ORF">IDH41_10280</name>
</gene>
<evidence type="ECO:0000256" key="2">
    <source>
        <dbReference type="ARBA" id="ARBA00022448"/>
    </source>
</evidence>
<evidence type="ECO:0000259" key="8">
    <source>
        <dbReference type="PROSITE" id="PS50928"/>
    </source>
</evidence>
<dbReference type="GO" id="GO:0055085">
    <property type="term" value="P:transmembrane transport"/>
    <property type="evidence" value="ECO:0007669"/>
    <property type="project" value="InterPro"/>
</dbReference>
<evidence type="ECO:0000256" key="6">
    <source>
        <dbReference type="ARBA" id="ARBA00023136"/>
    </source>
</evidence>
<feature type="transmembrane region" description="Helical" evidence="7">
    <location>
        <begin position="108"/>
        <end position="128"/>
    </location>
</feature>
<keyword evidence="4 7" id="KW-0812">Transmembrane</keyword>
<dbReference type="SUPFAM" id="SSF161098">
    <property type="entry name" value="MetI-like"/>
    <property type="match status" value="1"/>
</dbReference>
<evidence type="ECO:0000256" key="5">
    <source>
        <dbReference type="ARBA" id="ARBA00022989"/>
    </source>
</evidence>
<feature type="transmembrane region" description="Helical" evidence="7">
    <location>
        <begin position="181"/>
        <end position="203"/>
    </location>
</feature>
<keyword evidence="5 7" id="KW-1133">Transmembrane helix</keyword>
<organism evidence="9 10">
    <name type="scientific">Paenibacillus arenilitoris</name>
    <dbReference type="NCBI Taxonomy" id="2772299"/>
    <lineage>
        <taxon>Bacteria</taxon>
        <taxon>Bacillati</taxon>
        <taxon>Bacillota</taxon>
        <taxon>Bacilli</taxon>
        <taxon>Bacillales</taxon>
        <taxon>Paenibacillaceae</taxon>
        <taxon>Paenibacillus</taxon>
    </lineage>
</organism>
<dbReference type="RefSeq" id="WP_190860705.1">
    <property type="nucleotide sequence ID" value="NZ_JACXIY010000013.1"/>
</dbReference>
<sequence>MKPTKGEQLFYLVNEGILLLAALSCLFPLLHVIALAFSDFDAVMSGFVTLWPKGWSTEAFQLLLEGGRVPRALLNNVIITLVGLVLSLVFTTAAAYPLARKRFYARRFFTLAFVFTMLFNGGLIPTYLVVNSLDLLNTYWALWLPGLVSTFNMLIIRTFFLSLPEELFDSAEIDGCGELRTLFHIVLPLSVPVFATIALFYGVGYWNNFFSVLIYINQADMQNLTLLVQQMIQSQSILEGLNNAPDAGQIPMTPESIRAAGILVLVTPMLIVYPFLQKYFVKGVMIGSIKG</sequence>
<dbReference type="AlphaFoldDB" id="A0A927H5Z9"/>
<feature type="transmembrane region" description="Helical" evidence="7">
    <location>
        <begin position="140"/>
        <end position="160"/>
    </location>
</feature>
<feature type="transmembrane region" description="Helical" evidence="7">
    <location>
        <begin position="12"/>
        <end position="37"/>
    </location>
</feature>
<keyword evidence="2 7" id="KW-0813">Transport</keyword>
<protein>
    <submittedName>
        <fullName evidence="9">Carbohydrate ABC transporter permease</fullName>
    </submittedName>
</protein>
<dbReference type="Proteomes" id="UP000632125">
    <property type="component" value="Unassembled WGS sequence"/>
</dbReference>
<proteinExistence type="inferred from homology"/>
<feature type="transmembrane region" description="Helical" evidence="7">
    <location>
        <begin position="73"/>
        <end position="96"/>
    </location>
</feature>
<evidence type="ECO:0000256" key="4">
    <source>
        <dbReference type="ARBA" id="ARBA00022692"/>
    </source>
</evidence>
<dbReference type="EMBL" id="JACXIY010000013">
    <property type="protein sequence ID" value="MBD2868967.1"/>
    <property type="molecule type" value="Genomic_DNA"/>
</dbReference>
<comment type="caution">
    <text evidence="9">The sequence shown here is derived from an EMBL/GenBank/DDBJ whole genome shotgun (WGS) entry which is preliminary data.</text>
</comment>
<keyword evidence="3" id="KW-1003">Cell membrane</keyword>
<dbReference type="Gene3D" id="1.10.3720.10">
    <property type="entry name" value="MetI-like"/>
    <property type="match status" value="1"/>
</dbReference>
<keyword evidence="6 7" id="KW-0472">Membrane</keyword>
<keyword evidence="10" id="KW-1185">Reference proteome</keyword>
<feature type="domain" description="ABC transmembrane type-1" evidence="8">
    <location>
        <begin position="73"/>
        <end position="275"/>
    </location>
</feature>
<dbReference type="InterPro" id="IPR035906">
    <property type="entry name" value="MetI-like_sf"/>
</dbReference>
<evidence type="ECO:0000256" key="1">
    <source>
        <dbReference type="ARBA" id="ARBA00004651"/>
    </source>
</evidence>
<dbReference type="PANTHER" id="PTHR43744">
    <property type="entry name" value="ABC TRANSPORTER PERMEASE PROTEIN MG189-RELATED-RELATED"/>
    <property type="match status" value="1"/>
</dbReference>
<evidence type="ECO:0000313" key="10">
    <source>
        <dbReference type="Proteomes" id="UP000632125"/>
    </source>
</evidence>
<comment type="subcellular location">
    <subcellularLocation>
        <location evidence="1 7">Cell membrane</location>
        <topology evidence="1 7">Multi-pass membrane protein</topology>
    </subcellularLocation>
</comment>
<dbReference type="CDD" id="cd06261">
    <property type="entry name" value="TM_PBP2"/>
    <property type="match status" value="1"/>
</dbReference>
<dbReference type="GO" id="GO:0005886">
    <property type="term" value="C:plasma membrane"/>
    <property type="evidence" value="ECO:0007669"/>
    <property type="project" value="UniProtKB-SubCell"/>
</dbReference>